<dbReference type="EMBL" id="JAWJBA010000031">
    <property type="protein sequence ID" value="MDV2686861.1"/>
    <property type="molecule type" value="Genomic_DNA"/>
</dbReference>
<dbReference type="GO" id="GO:0008483">
    <property type="term" value="F:transaminase activity"/>
    <property type="evidence" value="ECO:0007669"/>
    <property type="project" value="UniProtKB-KW"/>
</dbReference>
<evidence type="ECO:0000313" key="1">
    <source>
        <dbReference type="EMBL" id="MDV2686861.1"/>
    </source>
</evidence>
<dbReference type="InterPro" id="IPR015422">
    <property type="entry name" value="PyrdxlP-dep_Trfase_small"/>
</dbReference>
<dbReference type="InterPro" id="IPR051446">
    <property type="entry name" value="HTH_trans_reg/aminotransferase"/>
</dbReference>
<dbReference type="Proteomes" id="UP001287282">
    <property type="component" value="Unassembled WGS sequence"/>
</dbReference>
<dbReference type="SUPFAM" id="SSF53383">
    <property type="entry name" value="PLP-dependent transferases"/>
    <property type="match status" value="1"/>
</dbReference>
<keyword evidence="1" id="KW-0032">Aminotransferase</keyword>
<sequence length="90" mass="9873">LLSAIKKYLADNVNVIGANSGLHIVLEVKKEMEADELIRLATDAGVKIYPLSIYYHGTQVRDSKVLLGFGGLSESEIDMGIRLLKEAWGL</sequence>
<protein>
    <submittedName>
        <fullName evidence="1">PLP-dependent aminotransferase family protein</fullName>
    </submittedName>
</protein>
<keyword evidence="2" id="KW-1185">Reference proteome</keyword>
<dbReference type="PANTHER" id="PTHR46577">
    <property type="entry name" value="HTH-TYPE TRANSCRIPTIONAL REGULATORY PROTEIN GABR"/>
    <property type="match status" value="1"/>
</dbReference>
<accession>A0ABU3XG31</accession>
<evidence type="ECO:0000313" key="2">
    <source>
        <dbReference type="Proteomes" id="UP001287282"/>
    </source>
</evidence>
<comment type="caution">
    <text evidence="1">The sequence shown here is derived from an EMBL/GenBank/DDBJ whole genome shotgun (WGS) entry which is preliminary data.</text>
</comment>
<reference evidence="1 2" key="1">
    <citation type="submission" date="2023-10" db="EMBL/GenBank/DDBJ databases">
        <title>Screening of Alkalihalobacillus lindianensis BZ-TG-R113 and Its Alleviation of Salt Stress on Rapeseed Growth.</title>
        <authorList>
            <person name="Zhao B."/>
            <person name="Guo T."/>
        </authorList>
    </citation>
    <scope>NUCLEOTIDE SEQUENCE [LARGE SCALE GENOMIC DNA]</scope>
    <source>
        <strain evidence="1 2">BZ-TG-R113</strain>
    </source>
</reference>
<dbReference type="Gene3D" id="3.90.1150.10">
    <property type="entry name" value="Aspartate Aminotransferase, domain 1"/>
    <property type="match status" value="1"/>
</dbReference>
<dbReference type="PANTHER" id="PTHR46577:SF1">
    <property type="entry name" value="HTH-TYPE TRANSCRIPTIONAL REGULATORY PROTEIN GABR"/>
    <property type="match status" value="1"/>
</dbReference>
<dbReference type="InterPro" id="IPR015424">
    <property type="entry name" value="PyrdxlP-dep_Trfase"/>
</dbReference>
<gene>
    <name evidence="1" type="ORF">RYX56_21140</name>
</gene>
<feature type="non-terminal residue" evidence="1">
    <location>
        <position position="1"/>
    </location>
</feature>
<proteinExistence type="predicted"/>
<name>A0ABU3XG31_9BACI</name>
<organism evidence="1 2">
    <name type="scientific">Alkalihalophilus lindianensis</name>
    <dbReference type="NCBI Taxonomy" id="1630542"/>
    <lineage>
        <taxon>Bacteria</taxon>
        <taxon>Bacillati</taxon>
        <taxon>Bacillota</taxon>
        <taxon>Bacilli</taxon>
        <taxon>Bacillales</taxon>
        <taxon>Bacillaceae</taxon>
        <taxon>Alkalihalophilus</taxon>
    </lineage>
</organism>
<keyword evidence="1" id="KW-0808">Transferase</keyword>